<reference evidence="6 7" key="1">
    <citation type="submission" date="2021-05" db="EMBL/GenBank/DDBJ databases">
        <title>Novel species in genus Cellulomonas.</title>
        <authorList>
            <person name="Zhang G."/>
        </authorList>
    </citation>
    <scope>NUCLEOTIDE SEQUENCE [LARGE SCALE GENOMIC DNA]</scope>
    <source>
        <strain evidence="7">zg-ZUI222</strain>
    </source>
</reference>
<dbReference type="Pfam" id="PF00251">
    <property type="entry name" value="Glyco_hydro_32N"/>
    <property type="match status" value="1"/>
</dbReference>
<dbReference type="InterPro" id="IPR051214">
    <property type="entry name" value="GH32_Enzymes"/>
</dbReference>
<feature type="domain" description="Glycosyl hydrolase family 32 N-terminal" evidence="5">
    <location>
        <begin position="14"/>
        <end position="319"/>
    </location>
</feature>
<keyword evidence="7" id="KW-1185">Reference proteome</keyword>
<dbReference type="SUPFAM" id="SSF75005">
    <property type="entry name" value="Arabinanase/levansucrase/invertase"/>
    <property type="match status" value="1"/>
</dbReference>
<gene>
    <name evidence="6" type="ORF">KG103_16355</name>
</gene>
<dbReference type="EC" id="3.2.1.26" evidence="2"/>
<dbReference type="RefSeq" id="WP_207339545.1">
    <property type="nucleotide sequence ID" value="NZ_CP074405.1"/>
</dbReference>
<evidence type="ECO:0000256" key="1">
    <source>
        <dbReference type="ARBA" id="ARBA00009902"/>
    </source>
</evidence>
<name>A0ABX8D3D4_9CELL</name>
<protein>
    <recommendedName>
        <fullName evidence="2">beta-fructofuranosidase</fullName>
        <ecNumber evidence="2">3.2.1.26</ecNumber>
    </recommendedName>
</protein>
<keyword evidence="4" id="KW-0326">Glycosidase</keyword>
<evidence type="ECO:0000256" key="4">
    <source>
        <dbReference type="ARBA" id="ARBA00023295"/>
    </source>
</evidence>
<dbReference type="Proteomes" id="UP000677804">
    <property type="component" value="Chromosome"/>
</dbReference>
<evidence type="ECO:0000256" key="2">
    <source>
        <dbReference type="ARBA" id="ARBA00012758"/>
    </source>
</evidence>
<dbReference type="PANTHER" id="PTHR43101">
    <property type="entry name" value="BETA-FRUCTOSIDASE"/>
    <property type="match status" value="1"/>
</dbReference>
<evidence type="ECO:0000256" key="3">
    <source>
        <dbReference type="ARBA" id="ARBA00022801"/>
    </source>
</evidence>
<proteinExistence type="inferred from homology"/>
<dbReference type="GO" id="GO:0016787">
    <property type="term" value="F:hydrolase activity"/>
    <property type="evidence" value="ECO:0007669"/>
    <property type="project" value="UniProtKB-KW"/>
</dbReference>
<dbReference type="InterPro" id="IPR013148">
    <property type="entry name" value="Glyco_hydro_32_N"/>
</dbReference>
<evidence type="ECO:0000259" key="5">
    <source>
        <dbReference type="Pfam" id="PF00251"/>
    </source>
</evidence>
<dbReference type="InterPro" id="IPR023296">
    <property type="entry name" value="Glyco_hydro_beta-prop_sf"/>
</dbReference>
<organism evidence="6 7">
    <name type="scientific">Cellulomonas wangleii</name>
    <dbReference type="NCBI Taxonomy" id="2816956"/>
    <lineage>
        <taxon>Bacteria</taxon>
        <taxon>Bacillati</taxon>
        <taxon>Actinomycetota</taxon>
        <taxon>Actinomycetes</taxon>
        <taxon>Micrococcales</taxon>
        <taxon>Cellulomonadaceae</taxon>
        <taxon>Cellulomonas</taxon>
    </lineage>
</organism>
<evidence type="ECO:0000313" key="7">
    <source>
        <dbReference type="Proteomes" id="UP000677804"/>
    </source>
</evidence>
<keyword evidence="3 6" id="KW-0378">Hydrolase</keyword>
<dbReference type="EMBL" id="CP074405">
    <property type="protein sequence ID" value="QVI61974.1"/>
    <property type="molecule type" value="Genomic_DNA"/>
</dbReference>
<accession>A0ABX8D3D4</accession>
<dbReference type="Gene3D" id="2.115.10.20">
    <property type="entry name" value="Glycosyl hydrolase domain, family 43"/>
    <property type="match status" value="1"/>
</dbReference>
<dbReference type="InterPro" id="IPR001362">
    <property type="entry name" value="Glyco_hydro_32"/>
</dbReference>
<dbReference type="SMART" id="SM00640">
    <property type="entry name" value="Glyco_32"/>
    <property type="match status" value="1"/>
</dbReference>
<evidence type="ECO:0000313" key="6">
    <source>
        <dbReference type="EMBL" id="QVI61974.1"/>
    </source>
</evidence>
<dbReference type="CDD" id="cd08996">
    <property type="entry name" value="GH32_FFase"/>
    <property type="match status" value="1"/>
</dbReference>
<comment type="similarity">
    <text evidence="1">Belongs to the glycosyl hydrolase 32 family.</text>
</comment>
<sequence>MEQRTGDPHEPRWHLRAPQGWLNDPNGIGRWDGRWHVMYQWNPDDTVWGSIRWGHASSVDLLRWEHEPVALAPRPGAPDGGGAWSGVAVPDGGDVALVYSAVRDASDTGTAGVAVARRGADGGWVQPDRLAAPHPDLPGVVDVRDPFLLTVGGRRVAVQGAGTPAGGAVVVHDADDLEDWRLLGTLLQARDVPAGLAAPGHVWECPQLVQVADRWVLLVSWFERGDGPERLGVTAYTGHLDVTGAAPRFVPEVATAFDHGPDLYAPQAYVCDDGRVLLWGWSWESRDGTRPADEVAAAGWAGLLTCPRELVLAADGRAVMRPAAELVGLRGAPLDVERGLLVTDAPAWRVAASGGLAVSLVDDAGAVVDVWSTDGPAELLVDGSLLEAFEPDRGSTTRRVYRRPGQRWRVGVAGDAAAHVLRVPPA</sequence>
<dbReference type="PANTHER" id="PTHR43101:SF1">
    <property type="entry name" value="BETA-FRUCTOSIDASE"/>
    <property type="match status" value="1"/>
</dbReference>